<dbReference type="PROSITE" id="PS51192">
    <property type="entry name" value="HELICASE_ATP_BIND_1"/>
    <property type="match status" value="1"/>
</dbReference>
<keyword evidence="11" id="KW-1185">Reference proteome</keyword>
<dbReference type="Gene3D" id="3.40.50.300">
    <property type="entry name" value="P-loop containing nucleotide triphosphate hydrolases"/>
    <property type="match status" value="2"/>
</dbReference>
<keyword evidence="6" id="KW-0067">ATP-binding</keyword>
<dbReference type="Pfam" id="PF00270">
    <property type="entry name" value="DEAD"/>
    <property type="match status" value="1"/>
</dbReference>
<evidence type="ECO:0000256" key="8">
    <source>
        <dbReference type="SAM" id="MobiDB-lite"/>
    </source>
</evidence>
<keyword evidence="4" id="KW-0378">Hydrolase</keyword>
<dbReference type="GO" id="GO:0003724">
    <property type="term" value="F:RNA helicase activity"/>
    <property type="evidence" value="ECO:0007669"/>
    <property type="project" value="UniProtKB-EC"/>
</dbReference>
<dbReference type="GO" id="GO:0005524">
    <property type="term" value="F:ATP binding"/>
    <property type="evidence" value="ECO:0007669"/>
    <property type="project" value="UniProtKB-KW"/>
</dbReference>
<evidence type="ECO:0000256" key="5">
    <source>
        <dbReference type="ARBA" id="ARBA00022806"/>
    </source>
</evidence>
<evidence type="ECO:0000256" key="7">
    <source>
        <dbReference type="ARBA" id="ARBA00047984"/>
    </source>
</evidence>
<feature type="non-terminal residue" evidence="10">
    <location>
        <position position="473"/>
    </location>
</feature>
<feature type="domain" description="Helicase ATP-binding" evidence="9">
    <location>
        <begin position="214"/>
        <end position="377"/>
    </location>
</feature>
<sequence length="473" mass="52069">RHPGLGGDVSAASHAAGGVEISTAEIEDEWERASTVGGGGSTAAEDAQLERDWYDQDEGGGSTREAGAAPFVGDETLFAKREEQLRKRVNHRREARLRDADRWEEGRLRASGMVTMVDGAEDEDDQELRTQVVVHDTKPPFLNGRVIFSKQSEPVMPIKGAEGGGDDERDYKQDSMYGEHMSKPLVAASEFSKTKTIAEQRRFLPIYGCRDALLNVIRDNSVIILVGETGSGKTTQIAQYLHEDEYTTFGIVGCTQPRRVAAMSVAKRVSEEMGCGLGQQVGYSIRFEDVTSDSTVIKYMTDGVLLRESLTEGDLDRYACIIMDEAHERSLNTDILFGILKQIVARRRDLKLIVTSATMDAGKFATFFGNVPIFRIPGRTFPVEIKYAKSPAEDYVEAAVKKVIEIHLSQPKGDILVFMTGQDDILAVCQVVADRLLELGDKVPAIMLLPVYSLLPSELQAKIFEPAEGGARK</sequence>
<evidence type="ECO:0000256" key="2">
    <source>
        <dbReference type="ARBA" id="ARBA00022664"/>
    </source>
</evidence>
<dbReference type="PROSITE" id="PS00690">
    <property type="entry name" value="DEAH_ATP_HELICASE"/>
    <property type="match status" value="1"/>
</dbReference>
<name>A0A0M0LQT6_9EUKA</name>
<dbReference type="InterPro" id="IPR002464">
    <property type="entry name" value="DNA/RNA_helicase_DEAH_CS"/>
</dbReference>
<evidence type="ECO:0000259" key="9">
    <source>
        <dbReference type="PROSITE" id="PS51192"/>
    </source>
</evidence>
<keyword evidence="2" id="KW-0507">mRNA processing</keyword>
<dbReference type="GO" id="GO:0006397">
    <property type="term" value="P:mRNA processing"/>
    <property type="evidence" value="ECO:0007669"/>
    <property type="project" value="UniProtKB-KW"/>
</dbReference>
<gene>
    <name evidence="10" type="ORF">Ctob_013565</name>
</gene>
<dbReference type="InterPro" id="IPR011545">
    <property type="entry name" value="DEAD/DEAH_box_helicase_dom"/>
</dbReference>
<feature type="region of interest" description="Disordered" evidence="8">
    <location>
        <begin position="1"/>
        <end position="49"/>
    </location>
</feature>
<dbReference type="AlphaFoldDB" id="A0A0M0LQT6"/>
<dbReference type="OrthoDB" id="10253254at2759"/>
<dbReference type="SMART" id="SM00487">
    <property type="entry name" value="DEXDc"/>
    <property type="match status" value="1"/>
</dbReference>
<evidence type="ECO:0000256" key="4">
    <source>
        <dbReference type="ARBA" id="ARBA00022801"/>
    </source>
</evidence>
<accession>A0A0M0LQT6</accession>
<dbReference type="GO" id="GO:0003723">
    <property type="term" value="F:RNA binding"/>
    <property type="evidence" value="ECO:0007669"/>
    <property type="project" value="TreeGrafter"/>
</dbReference>
<dbReference type="GO" id="GO:0016787">
    <property type="term" value="F:hydrolase activity"/>
    <property type="evidence" value="ECO:0007669"/>
    <property type="project" value="UniProtKB-KW"/>
</dbReference>
<dbReference type="InterPro" id="IPR027417">
    <property type="entry name" value="P-loop_NTPase"/>
</dbReference>
<dbReference type="FunFam" id="3.40.50.300:FF:000615">
    <property type="entry name" value="pre-mRNA-splicing factor ATP-dependent RNA helicase DEAH7"/>
    <property type="match status" value="1"/>
</dbReference>
<feature type="non-terminal residue" evidence="10">
    <location>
        <position position="1"/>
    </location>
</feature>
<dbReference type="Proteomes" id="UP000037460">
    <property type="component" value="Unassembled WGS sequence"/>
</dbReference>
<organism evidence="10 11">
    <name type="scientific">Chrysochromulina tobinii</name>
    <dbReference type="NCBI Taxonomy" id="1460289"/>
    <lineage>
        <taxon>Eukaryota</taxon>
        <taxon>Haptista</taxon>
        <taxon>Haptophyta</taxon>
        <taxon>Prymnesiophyceae</taxon>
        <taxon>Prymnesiales</taxon>
        <taxon>Chrysochromulinaceae</taxon>
        <taxon>Chrysochromulina</taxon>
    </lineage>
</organism>
<dbReference type="PANTHER" id="PTHR18934:SF91">
    <property type="entry name" value="PRE-MRNA-SPLICING FACTOR ATP-DEPENDENT RNA HELICASE PRP16"/>
    <property type="match status" value="1"/>
</dbReference>
<reference evidence="11" key="1">
    <citation type="journal article" date="2015" name="PLoS Genet.">
        <title>Genome Sequence and Transcriptome Analyses of Chrysochromulina tobin: Metabolic Tools for Enhanced Algal Fitness in the Prominent Order Prymnesiales (Haptophyceae).</title>
        <authorList>
            <person name="Hovde B.T."/>
            <person name="Deodato C.R."/>
            <person name="Hunsperger H.M."/>
            <person name="Ryken S.A."/>
            <person name="Yost W."/>
            <person name="Jha R.K."/>
            <person name="Patterson J."/>
            <person name="Monnat R.J. Jr."/>
            <person name="Barlow S.B."/>
            <person name="Starkenburg S.R."/>
            <person name="Cattolico R.A."/>
        </authorList>
    </citation>
    <scope>NUCLEOTIDE SEQUENCE</scope>
    <source>
        <strain evidence="11">CCMP291</strain>
    </source>
</reference>
<keyword evidence="3" id="KW-0547">Nucleotide-binding</keyword>
<proteinExistence type="predicted"/>
<evidence type="ECO:0000313" key="11">
    <source>
        <dbReference type="Proteomes" id="UP000037460"/>
    </source>
</evidence>
<comment type="catalytic activity">
    <reaction evidence="7">
        <text>ATP + H2O = ADP + phosphate + H(+)</text>
        <dbReference type="Rhea" id="RHEA:13065"/>
        <dbReference type="ChEBI" id="CHEBI:15377"/>
        <dbReference type="ChEBI" id="CHEBI:15378"/>
        <dbReference type="ChEBI" id="CHEBI:30616"/>
        <dbReference type="ChEBI" id="CHEBI:43474"/>
        <dbReference type="ChEBI" id="CHEBI:456216"/>
        <dbReference type="EC" id="3.6.4.13"/>
    </reaction>
</comment>
<evidence type="ECO:0000256" key="1">
    <source>
        <dbReference type="ARBA" id="ARBA00012552"/>
    </source>
</evidence>
<keyword evidence="5 10" id="KW-0347">Helicase</keyword>
<dbReference type="SUPFAM" id="SSF52540">
    <property type="entry name" value="P-loop containing nucleoside triphosphate hydrolases"/>
    <property type="match status" value="1"/>
</dbReference>
<dbReference type="PANTHER" id="PTHR18934">
    <property type="entry name" value="ATP-DEPENDENT RNA HELICASE"/>
    <property type="match status" value="1"/>
</dbReference>
<evidence type="ECO:0000256" key="6">
    <source>
        <dbReference type="ARBA" id="ARBA00022840"/>
    </source>
</evidence>
<protein>
    <recommendedName>
        <fullName evidence="1">RNA helicase</fullName>
        <ecNumber evidence="1">3.6.4.13</ecNumber>
    </recommendedName>
</protein>
<evidence type="ECO:0000256" key="3">
    <source>
        <dbReference type="ARBA" id="ARBA00022741"/>
    </source>
</evidence>
<evidence type="ECO:0000313" key="10">
    <source>
        <dbReference type="EMBL" id="KOO53361.1"/>
    </source>
</evidence>
<dbReference type="EC" id="3.6.4.13" evidence="1"/>
<dbReference type="EMBL" id="JWZX01000266">
    <property type="protein sequence ID" value="KOO53361.1"/>
    <property type="molecule type" value="Genomic_DNA"/>
</dbReference>
<dbReference type="InterPro" id="IPR014001">
    <property type="entry name" value="Helicase_ATP-bd"/>
</dbReference>
<comment type="caution">
    <text evidence="10">The sequence shown here is derived from an EMBL/GenBank/DDBJ whole genome shotgun (WGS) entry which is preliminary data.</text>
</comment>